<comment type="caution">
    <text evidence="2">The sequence shown here is derived from an EMBL/GenBank/DDBJ whole genome shotgun (WGS) entry which is preliminary data.</text>
</comment>
<dbReference type="EMBL" id="JBHSPW010000010">
    <property type="protein sequence ID" value="MFC5895475.1"/>
    <property type="molecule type" value="Genomic_DNA"/>
</dbReference>
<proteinExistence type="predicted"/>
<feature type="compositionally biased region" description="Low complexity" evidence="1">
    <location>
        <begin position="37"/>
        <end position="48"/>
    </location>
</feature>
<name>A0ABW1FNE4_9ACTN</name>
<dbReference type="Pfam" id="PF10901">
    <property type="entry name" value="DUF2690"/>
    <property type="match status" value="1"/>
</dbReference>
<accession>A0ABW1FNE4</accession>
<organism evidence="2 3">
    <name type="scientific">Streptomyces ramulosus</name>
    <dbReference type="NCBI Taxonomy" id="47762"/>
    <lineage>
        <taxon>Bacteria</taxon>
        <taxon>Bacillati</taxon>
        <taxon>Actinomycetota</taxon>
        <taxon>Actinomycetes</taxon>
        <taxon>Kitasatosporales</taxon>
        <taxon>Streptomycetaceae</taxon>
        <taxon>Streptomyces</taxon>
    </lineage>
</organism>
<feature type="compositionally biased region" description="Pro residues" evidence="1">
    <location>
        <begin position="49"/>
        <end position="61"/>
    </location>
</feature>
<keyword evidence="3" id="KW-1185">Reference proteome</keyword>
<dbReference type="InterPro" id="IPR021224">
    <property type="entry name" value="DUF2690"/>
</dbReference>
<feature type="region of interest" description="Disordered" evidence="1">
    <location>
        <begin position="1"/>
        <end position="75"/>
    </location>
</feature>
<evidence type="ECO:0000313" key="2">
    <source>
        <dbReference type="EMBL" id="MFC5895475.1"/>
    </source>
</evidence>
<dbReference type="Proteomes" id="UP001596241">
    <property type="component" value="Unassembled WGS sequence"/>
</dbReference>
<sequence length="242" mass="24582">MSTHPHDPAARPGGGEPDGVPPAAPAPPAADPPAPDPLGAAPLALDPPAADPPVLDPPAADPPGGARPGPGGRFGARMRAAGRWLRAHAGHTLVVAVAAAVAGALVPPGVEALRQAFEEPPPGCPGAGCDGKSPAAQCSADAVTWEPKAGNPVRIQLRHSASCGAVWGRIVNGEPGDTVTIRVRGGSSRSAVINFGHDKYTDMATVGRTFRVRVCAVPSTAAHRVGKWVTYCFEGTDRSDWE</sequence>
<gene>
    <name evidence="2" type="ORF">ACFP3M_22010</name>
</gene>
<evidence type="ECO:0000256" key="1">
    <source>
        <dbReference type="SAM" id="MobiDB-lite"/>
    </source>
</evidence>
<reference evidence="3" key="1">
    <citation type="journal article" date="2019" name="Int. J. Syst. Evol. Microbiol.">
        <title>The Global Catalogue of Microorganisms (GCM) 10K type strain sequencing project: providing services to taxonomists for standard genome sequencing and annotation.</title>
        <authorList>
            <consortium name="The Broad Institute Genomics Platform"/>
            <consortium name="The Broad Institute Genome Sequencing Center for Infectious Disease"/>
            <person name="Wu L."/>
            <person name="Ma J."/>
        </authorList>
    </citation>
    <scope>NUCLEOTIDE SEQUENCE [LARGE SCALE GENOMIC DNA]</scope>
    <source>
        <strain evidence="3">CGMCC 1.15809</strain>
    </source>
</reference>
<feature type="compositionally biased region" description="Pro residues" evidence="1">
    <location>
        <begin position="19"/>
        <end position="36"/>
    </location>
</feature>
<dbReference type="RefSeq" id="WP_345090185.1">
    <property type="nucleotide sequence ID" value="NZ_BAAAWG010000018.1"/>
</dbReference>
<protein>
    <submittedName>
        <fullName evidence="2">DUF2690 domain-containing protein</fullName>
    </submittedName>
</protein>
<evidence type="ECO:0000313" key="3">
    <source>
        <dbReference type="Proteomes" id="UP001596241"/>
    </source>
</evidence>